<feature type="compositionally biased region" description="Basic and acidic residues" evidence="1">
    <location>
        <begin position="164"/>
        <end position="173"/>
    </location>
</feature>
<keyword evidence="3" id="KW-1185">Reference proteome</keyword>
<dbReference type="Proteomes" id="UP000324897">
    <property type="component" value="Chromosome 1"/>
</dbReference>
<sequence>MWIGKPLQVTVAYKWNIRIEASKNEDSYLTILTITYQAYNKVSSPGCLNVNSRAFYASHILGRLKLSTLHHLTTRVSRGVKKKRPWRVTSLHGVTGQERAFAFSMEEGPPVEEDAMDSEHKAKSIEIFSFANPHMRTFHLSWISFNFSPESSPPSLPRHTHPHHPGEPVPDKS</sequence>
<dbReference type="OrthoDB" id="434240at2759"/>
<reference evidence="2 3" key="1">
    <citation type="journal article" date="2019" name="Sci. Rep.">
        <title>A high-quality genome of Eragrostis curvula grass provides insights into Poaceae evolution and supports new strategies to enhance forage quality.</title>
        <authorList>
            <person name="Carballo J."/>
            <person name="Santos B.A.C.M."/>
            <person name="Zappacosta D."/>
            <person name="Garbus I."/>
            <person name="Selva J.P."/>
            <person name="Gallo C.A."/>
            <person name="Diaz A."/>
            <person name="Albertini E."/>
            <person name="Caccamo M."/>
            <person name="Echenique V."/>
        </authorList>
    </citation>
    <scope>NUCLEOTIDE SEQUENCE [LARGE SCALE GENOMIC DNA]</scope>
    <source>
        <strain evidence="3">cv. Victoria</strain>
        <tissue evidence="2">Leaf</tissue>
    </source>
</reference>
<dbReference type="Gramene" id="TVU33683">
    <property type="protein sequence ID" value="TVU33683"/>
    <property type="gene ID" value="EJB05_25516"/>
</dbReference>
<evidence type="ECO:0000313" key="2">
    <source>
        <dbReference type="EMBL" id="TVU33683.1"/>
    </source>
</evidence>
<name>A0A5J9VC76_9POAL</name>
<gene>
    <name evidence="2" type="ORF">EJB05_25516</name>
</gene>
<evidence type="ECO:0000313" key="3">
    <source>
        <dbReference type="Proteomes" id="UP000324897"/>
    </source>
</evidence>
<proteinExistence type="predicted"/>
<comment type="caution">
    <text evidence="2">The sequence shown here is derived from an EMBL/GenBank/DDBJ whole genome shotgun (WGS) entry which is preliminary data.</text>
</comment>
<dbReference type="EMBL" id="RWGY01000011">
    <property type="protein sequence ID" value="TVU33683.1"/>
    <property type="molecule type" value="Genomic_DNA"/>
</dbReference>
<protein>
    <submittedName>
        <fullName evidence="2">Uncharacterized protein</fullName>
    </submittedName>
</protein>
<feature type="region of interest" description="Disordered" evidence="1">
    <location>
        <begin position="149"/>
        <end position="173"/>
    </location>
</feature>
<feature type="non-terminal residue" evidence="2">
    <location>
        <position position="1"/>
    </location>
</feature>
<accession>A0A5J9VC76</accession>
<evidence type="ECO:0000256" key="1">
    <source>
        <dbReference type="SAM" id="MobiDB-lite"/>
    </source>
</evidence>
<organism evidence="2 3">
    <name type="scientific">Eragrostis curvula</name>
    <name type="common">weeping love grass</name>
    <dbReference type="NCBI Taxonomy" id="38414"/>
    <lineage>
        <taxon>Eukaryota</taxon>
        <taxon>Viridiplantae</taxon>
        <taxon>Streptophyta</taxon>
        <taxon>Embryophyta</taxon>
        <taxon>Tracheophyta</taxon>
        <taxon>Spermatophyta</taxon>
        <taxon>Magnoliopsida</taxon>
        <taxon>Liliopsida</taxon>
        <taxon>Poales</taxon>
        <taxon>Poaceae</taxon>
        <taxon>PACMAD clade</taxon>
        <taxon>Chloridoideae</taxon>
        <taxon>Eragrostideae</taxon>
        <taxon>Eragrostidinae</taxon>
        <taxon>Eragrostis</taxon>
    </lineage>
</organism>
<dbReference type="AlphaFoldDB" id="A0A5J9VC76"/>